<keyword evidence="1" id="KW-0614">Plasmid</keyword>
<dbReference type="KEGG" id="xyk:GT347_27200"/>
<name>A0A857JCN5_9BURK</name>
<gene>
    <name evidence="1" type="ORF">GT347_27200</name>
</gene>
<dbReference type="Proteomes" id="UP000464787">
    <property type="component" value="Plasmid unnamed1"/>
</dbReference>
<sequence length="117" mass="12444">MTASSQAIDVKDLPIGGRTLFMQGKLATAEFHRTAEDVGVIRYLANGNQAEVLDVQVAIVSGAPSELKKFDSNFWKVQVNGTPTNASTLDEISKIIGPSFGFKADPNTGVLNFVTSA</sequence>
<protein>
    <submittedName>
        <fullName evidence="1">Uncharacterized protein</fullName>
    </submittedName>
</protein>
<dbReference type="RefSeq" id="WP_160555555.1">
    <property type="nucleotide sequence ID" value="NZ_CP047651.1"/>
</dbReference>
<dbReference type="EMBL" id="CP047651">
    <property type="protein sequence ID" value="QHJ01747.1"/>
    <property type="molecule type" value="Genomic_DNA"/>
</dbReference>
<reference evidence="1 2" key="1">
    <citation type="submission" date="2020-01" db="EMBL/GenBank/DDBJ databases">
        <title>Genome sequencing of strain KACC 21265.</title>
        <authorList>
            <person name="Heo J."/>
            <person name="Kim S.-J."/>
            <person name="Kim J.-S."/>
            <person name="Hong S.-B."/>
            <person name="Kwon S.-W."/>
        </authorList>
    </citation>
    <scope>NUCLEOTIDE SEQUENCE [LARGE SCALE GENOMIC DNA]</scope>
    <source>
        <strain evidence="1 2">KACC 21265</strain>
        <plasmid evidence="1 2">unnamed1</plasmid>
    </source>
</reference>
<evidence type="ECO:0000313" key="2">
    <source>
        <dbReference type="Proteomes" id="UP000464787"/>
    </source>
</evidence>
<dbReference type="AlphaFoldDB" id="A0A857JCN5"/>
<geneLocation type="plasmid" evidence="1 2">
    <name>unnamed1</name>
</geneLocation>
<accession>A0A857JCN5</accession>
<proteinExistence type="predicted"/>
<keyword evidence="2" id="KW-1185">Reference proteome</keyword>
<organism evidence="1 2">
    <name type="scientific">Xylophilus rhododendri</name>
    <dbReference type="NCBI Taxonomy" id="2697032"/>
    <lineage>
        <taxon>Bacteria</taxon>
        <taxon>Pseudomonadati</taxon>
        <taxon>Pseudomonadota</taxon>
        <taxon>Betaproteobacteria</taxon>
        <taxon>Burkholderiales</taxon>
        <taxon>Xylophilus</taxon>
    </lineage>
</organism>
<evidence type="ECO:0000313" key="1">
    <source>
        <dbReference type="EMBL" id="QHJ01747.1"/>
    </source>
</evidence>